<dbReference type="InterPro" id="IPR029044">
    <property type="entry name" value="Nucleotide-diphossugar_trans"/>
</dbReference>
<dbReference type="Gene3D" id="3.90.550.10">
    <property type="entry name" value="Spore Coat Polysaccharide Biosynthesis Protein SpsA, Chain A"/>
    <property type="match status" value="1"/>
</dbReference>
<dbReference type="Proteomes" id="UP000078486">
    <property type="component" value="Unassembled WGS sequence"/>
</dbReference>
<dbReference type="SUPFAM" id="SSF53448">
    <property type="entry name" value="Nucleotide-diphospho-sugar transferases"/>
    <property type="match status" value="1"/>
</dbReference>
<comment type="caution">
    <text evidence="2">The sequence shown here is derived from an EMBL/GenBank/DDBJ whole genome shotgun (WGS) entry which is preliminary data.</text>
</comment>
<accession>A0A178ILI0</accession>
<proteinExistence type="predicted"/>
<evidence type="ECO:0000313" key="3">
    <source>
        <dbReference type="Proteomes" id="UP000078486"/>
    </source>
</evidence>
<evidence type="ECO:0000259" key="1">
    <source>
        <dbReference type="Pfam" id="PF00483"/>
    </source>
</evidence>
<dbReference type="AlphaFoldDB" id="A0A178ILI0"/>
<sequence>MRSPSLLILAAGMGSRYGGLKQIDPVGPSQETVLDYSVFDALRSGFKKIVFVIRRDFEAEFREKVGRRFGGRVEVRYVFQDPHALPGDRKCSSVREKPWGTGHAVWCARDALKEPFAVINADDFYGADSFRQLGSFLSAADPAALPAACCMAGFRLDRTLSEHGAVSRGICSMDTSGRLVSVEECTGIERLPDGGARIKDGGGSARFLTGAETASMNCWGFTPAILPPLERHLGKFLDSHGGETKTEFYLPAAVTAMIGCREAVVDVLPAAGSWFGITYREDRPRVVAALRALVDAGVYPERLWS</sequence>
<dbReference type="OrthoDB" id="9779926at2"/>
<organism evidence="2 3">
    <name type="scientific">Termitidicoccus mucosus</name>
    <dbReference type="NCBI Taxonomy" id="1184151"/>
    <lineage>
        <taxon>Bacteria</taxon>
        <taxon>Pseudomonadati</taxon>
        <taxon>Verrucomicrobiota</taxon>
        <taxon>Opitutia</taxon>
        <taxon>Opitutales</taxon>
        <taxon>Opitutaceae</taxon>
        <taxon>Termitidicoccus</taxon>
    </lineage>
</organism>
<dbReference type="GO" id="GO:0016740">
    <property type="term" value="F:transferase activity"/>
    <property type="evidence" value="ECO:0007669"/>
    <property type="project" value="UniProtKB-KW"/>
</dbReference>
<evidence type="ECO:0000313" key="2">
    <source>
        <dbReference type="EMBL" id="OAM90521.1"/>
    </source>
</evidence>
<gene>
    <name evidence="2" type="ORF">AW736_07675</name>
</gene>
<dbReference type="Pfam" id="PF00483">
    <property type="entry name" value="NTP_transferase"/>
    <property type="match status" value="1"/>
</dbReference>
<keyword evidence="2" id="KW-0808">Transferase</keyword>
<reference evidence="2 3" key="1">
    <citation type="submission" date="2016-01" db="EMBL/GenBank/DDBJ databases">
        <title>High potential of lignocellulose degradation of a new Verrucomicrobia species.</title>
        <authorList>
            <person name="Wang Y."/>
            <person name="Shi Y."/>
            <person name="Qiu Z."/>
            <person name="Liu S."/>
            <person name="Yang H."/>
        </authorList>
    </citation>
    <scope>NUCLEOTIDE SEQUENCE [LARGE SCALE GENOMIC DNA]</scope>
    <source>
        <strain evidence="2 3">TSB47</strain>
    </source>
</reference>
<keyword evidence="3" id="KW-1185">Reference proteome</keyword>
<feature type="domain" description="Nucleotidyl transferase" evidence="1">
    <location>
        <begin position="7"/>
        <end position="135"/>
    </location>
</feature>
<dbReference type="STRING" id="1184151.AW736_07675"/>
<name>A0A178ILI0_9BACT</name>
<dbReference type="EMBL" id="LRRQ01000056">
    <property type="protein sequence ID" value="OAM90521.1"/>
    <property type="molecule type" value="Genomic_DNA"/>
</dbReference>
<dbReference type="RefSeq" id="WP_068769856.1">
    <property type="nucleotide sequence ID" value="NZ_CP109796.1"/>
</dbReference>
<dbReference type="InterPro" id="IPR005835">
    <property type="entry name" value="NTP_transferase_dom"/>
</dbReference>
<protein>
    <submittedName>
        <fullName evidence="2">Nucleotidyltransferase</fullName>
    </submittedName>
</protein>